<feature type="compositionally biased region" description="Low complexity" evidence="1">
    <location>
        <begin position="209"/>
        <end position="218"/>
    </location>
</feature>
<sequence>MKMVSCRDQAKFDRAQWLLKVLVPCWMIQISLFMILVGLSSFLLSNAMKASQEERGTAVAWECITIAVAVICMVCTAYEIFKTVAEALTPRDMMISSLIKISGTILSMIMTSVMSGTTMWKWSIGSQIAHGLSLISILILATYGAWKWRVLAQYDDYHHPANVKPFGFKSDVKNKALHSRNLSDEDWDVERQADWVAGDEPLGNAINISSPAPTTASPEPNPTGTRARGSSFIKMGGRLDFSLNRDVNTVNEKKGDHSRSNSSSALMNVDTSYQPQTQIPSGPTNTKPTKPTKPTTTTTNEPTSPPPVAAGASSPPPTGRQRSASYISVTGTGLDRRASYNHTRDTSFDEYVQQRRSSRTSQHKHHRSHGSINGASNSNSGSGSGSNSGSASSRSSLGSIGPRLILNHHHRHASSSGGTSLKNDVDDAIGAEFGWNSHASRTSSQDSVMAGGTPPAIAVAGGAVAGVKSVHDSLGRAPSDGSETGVLGSVPERREDEKTCPCCPAPVQSDTPESCGVQIAVLVRDPEDVRQRVVRKKGVQYRDVVPVVGGGGAAADDGLEWFEFLDLDGQVLS</sequence>
<dbReference type="Proteomes" id="UP000283895">
    <property type="component" value="Unassembled WGS sequence"/>
</dbReference>
<organism evidence="3 4">
    <name type="scientific">Cytospora schulzeri</name>
    <dbReference type="NCBI Taxonomy" id="448051"/>
    <lineage>
        <taxon>Eukaryota</taxon>
        <taxon>Fungi</taxon>
        <taxon>Dikarya</taxon>
        <taxon>Ascomycota</taxon>
        <taxon>Pezizomycotina</taxon>
        <taxon>Sordariomycetes</taxon>
        <taxon>Sordariomycetidae</taxon>
        <taxon>Diaporthales</taxon>
        <taxon>Cytosporaceae</taxon>
        <taxon>Cytospora</taxon>
    </lineage>
</organism>
<feature type="transmembrane region" description="Helical" evidence="2">
    <location>
        <begin position="128"/>
        <end position="146"/>
    </location>
</feature>
<feature type="compositionally biased region" description="Low complexity" evidence="1">
    <location>
        <begin position="370"/>
        <end position="400"/>
    </location>
</feature>
<evidence type="ECO:0000256" key="2">
    <source>
        <dbReference type="SAM" id="Phobius"/>
    </source>
</evidence>
<evidence type="ECO:0000313" key="4">
    <source>
        <dbReference type="Proteomes" id="UP000283895"/>
    </source>
</evidence>
<proteinExistence type="predicted"/>
<feature type="compositionally biased region" description="Polar residues" evidence="1">
    <location>
        <begin position="260"/>
        <end position="279"/>
    </location>
</feature>
<gene>
    <name evidence="3" type="ORF">VMCG_06143</name>
</gene>
<feature type="compositionally biased region" description="Low complexity" evidence="1">
    <location>
        <begin position="280"/>
        <end position="302"/>
    </location>
</feature>
<dbReference type="EMBL" id="LKEA01000017">
    <property type="protein sequence ID" value="ROW02496.1"/>
    <property type="molecule type" value="Genomic_DNA"/>
</dbReference>
<feature type="transmembrane region" description="Helical" evidence="2">
    <location>
        <begin position="21"/>
        <end position="44"/>
    </location>
</feature>
<feature type="compositionally biased region" description="Polar residues" evidence="1">
    <location>
        <begin position="320"/>
        <end position="331"/>
    </location>
</feature>
<feature type="transmembrane region" description="Helical" evidence="2">
    <location>
        <begin position="59"/>
        <end position="81"/>
    </location>
</feature>
<comment type="caution">
    <text evidence="3">The sequence shown here is derived from an EMBL/GenBank/DDBJ whole genome shotgun (WGS) entry which is preliminary data.</text>
</comment>
<evidence type="ECO:0000313" key="3">
    <source>
        <dbReference type="EMBL" id="ROW02496.1"/>
    </source>
</evidence>
<keyword evidence="2" id="KW-0812">Transmembrane</keyword>
<protein>
    <submittedName>
        <fullName evidence="3">Uncharacterized protein</fullName>
    </submittedName>
</protein>
<feature type="region of interest" description="Disordered" evidence="1">
    <location>
        <begin position="244"/>
        <end position="400"/>
    </location>
</feature>
<name>A0A423WGK3_9PEZI</name>
<feature type="compositionally biased region" description="Basic and acidic residues" evidence="1">
    <location>
        <begin position="334"/>
        <end position="347"/>
    </location>
</feature>
<keyword evidence="2" id="KW-1133">Transmembrane helix</keyword>
<reference evidence="3 4" key="1">
    <citation type="submission" date="2015-09" db="EMBL/GenBank/DDBJ databases">
        <title>Host preference determinants of Valsa canker pathogens revealed by comparative genomics.</title>
        <authorList>
            <person name="Yin Z."/>
            <person name="Huang L."/>
        </authorList>
    </citation>
    <scope>NUCLEOTIDE SEQUENCE [LARGE SCALE GENOMIC DNA]</scope>
    <source>
        <strain evidence="3 4">03-1</strain>
    </source>
</reference>
<evidence type="ECO:0000256" key="1">
    <source>
        <dbReference type="SAM" id="MobiDB-lite"/>
    </source>
</evidence>
<feature type="compositionally biased region" description="Pro residues" evidence="1">
    <location>
        <begin position="303"/>
        <end position="318"/>
    </location>
</feature>
<keyword evidence="4" id="KW-1185">Reference proteome</keyword>
<feature type="compositionally biased region" description="Basic residues" evidence="1">
    <location>
        <begin position="356"/>
        <end position="369"/>
    </location>
</feature>
<dbReference type="OrthoDB" id="5211263at2759"/>
<dbReference type="AlphaFoldDB" id="A0A423WGK3"/>
<keyword evidence="2" id="KW-0472">Membrane</keyword>
<feature type="region of interest" description="Disordered" evidence="1">
    <location>
        <begin position="200"/>
        <end position="231"/>
    </location>
</feature>
<feature type="transmembrane region" description="Helical" evidence="2">
    <location>
        <begin position="93"/>
        <end position="116"/>
    </location>
</feature>
<accession>A0A423WGK3</accession>